<keyword evidence="6 9" id="KW-0456">Lyase</keyword>
<dbReference type="InterPro" id="IPR013785">
    <property type="entry name" value="Aldolase_TIM"/>
</dbReference>
<keyword evidence="4 9" id="KW-0028">Amino-acid biosynthesis</keyword>
<evidence type="ECO:0000313" key="12">
    <source>
        <dbReference type="Proteomes" id="UP000250166"/>
    </source>
</evidence>
<evidence type="ECO:0000256" key="8">
    <source>
        <dbReference type="ARBA" id="ARBA00047838"/>
    </source>
</evidence>
<name>A0A2X3B6K7_9HELI</name>
<dbReference type="GO" id="GO:0000107">
    <property type="term" value="F:imidazoleglycerol-phosphate synthase activity"/>
    <property type="evidence" value="ECO:0007669"/>
    <property type="project" value="UniProtKB-UniRule"/>
</dbReference>
<dbReference type="AlphaFoldDB" id="A0A2X3B6K7"/>
<keyword evidence="5 9" id="KW-0368">Histidine biosynthesis</keyword>
<sequence>MDNLARRIIPCLDIKNGSVVKGVNFVGLKDMGDPVALAQFYNDAGADEIVILDITATFEHRKIIVELIKQISKYVYIPLTIGGGIRDLEDMYLLLDAGADKISLNSAAIQNPDLITQGAKRFGSQCIVVAIDVRSAVDSDKLDSAKQIKKEVYIKGGRENTHIEMCAWAKICEDKGAGEFLLTSMDTDGTKQGYDLETLKQMRQSTSRPIIASGGAGKKEDIAEIFKANLADAALAASIFHNNEISIHDLKIFLKQQNIPIRI</sequence>
<gene>
    <name evidence="9 11" type="primary">hisF</name>
    <name evidence="11" type="ORF">NCTC13102_00078</name>
</gene>
<feature type="active site" evidence="9">
    <location>
        <position position="13"/>
    </location>
</feature>
<comment type="function">
    <text evidence="7 9">IGPS catalyzes the conversion of PRFAR and glutamine to IGP, AICAR and glutamate. The HisF subunit catalyzes the cyclization activity that produces IGP and AICAR from PRFAR using the ammonia provided by the HisH subunit.</text>
</comment>
<evidence type="ECO:0000256" key="4">
    <source>
        <dbReference type="ARBA" id="ARBA00022605"/>
    </source>
</evidence>
<comment type="similarity">
    <text evidence="2 9 10">Belongs to the HisA/HisF family.</text>
</comment>
<organism evidence="11 12">
    <name type="scientific">Helicobacter fennelliae</name>
    <dbReference type="NCBI Taxonomy" id="215"/>
    <lineage>
        <taxon>Bacteria</taxon>
        <taxon>Pseudomonadati</taxon>
        <taxon>Campylobacterota</taxon>
        <taxon>Epsilonproteobacteria</taxon>
        <taxon>Campylobacterales</taxon>
        <taxon>Helicobacteraceae</taxon>
        <taxon>Helicobacter</taxon>
    </lineage>
</organism>
<comment type="pathway">
    <text evidence="1 9">Amino-acid biosynthesis; L-histidine biosynthesis; L-histidine from 5-phospho-alpha-D-ribose 1-diphosphate: step 5/9.</text>
</comment>
<evidence type="ECO:0000256" key="9">
    <source>
        <dbReference type="HAMAP-Rule" id="MF_01013"/>
    </source>
</evidence>
<comment type="subunit">
    <text evidence="3 9">Heterodimer of HisH and HisF.</text>
</comment>
<dbReference type="Gene3D" id="3.20.20.70">
    <property type="entry name" value="Aldolase class I"/>
    <property type="match status" value="1"/>
</dbReference>
<dbReference type="EMBL" id="UAWL01000006">
    <property type="protein sequence ID" value="SQB97347.1"/>
    <property type="molecule type" value="Genomic_DNA"/>
</dbReference>
<dbReference type="PANTHER" id="PTHR21235:SF2">
    <property type="entry name" value="IMIDAZOLE GLYCEROL PHOSPHATE SYNTHASE HISHF"/>
    <property type="match status" value="1"/>
</dbReference>
<dbReference type="GO" id="GO:0000105">
    <property type="term" value="P:L-histidine biosynthetic process"/>
    <property type="evidence" value="ECO:0007669"/>
    <property type="project" value="UniProtKB-UniRule"/>
</dbReference>
<keyword evidence="9" id="KW-0963">Cytoplasm</keyword>
<dbReference type="InterPro" id="IPR050064">
    <property type="entry name" value="IGPS_HisA/HisF"/>
</dbReference>
<dbReference type="GO" id="GO:0005737">
    <property type="term" value="C:cytoplasm"/>
    <property type="evidence" value="ECO:0007669"/>
    <property type="project" value="UniProtKB-SubCell"/>
</dbReference>
<dbReference type="UniPathway" id="UPA00031">
    <property type="reaction ID" value="UER00010"/>
</dbReference>
<comment type="subcellular location">
    <subcellularLocation>
        <location evidence="9">Cytoplasm</location>
    </subcellularLocation>
</comment>
<dbReference type="RefSeq" id="WP_112058169.1">
    <property type="nucleotide sequence ID" value="NZ_UAWL01000006.1"/>
</dbReference>
<dbReference type="GO" id="GO:0016829">
    <property type="term" value="F:lyase activity"/>
    <property type="evidence" value="ECO:0007669"/>
    <property type="project" value="UniProtKB-KW"/>
</dbReference>
<accession>A0A2X3B6K7</accession>
<evidence type="ECO:0000256" key="7">
    <source>
        <dbReference type="ARBA" id="ARBA00025475"/>
    </source>
</evidence>
<dbReference type="Pfam" id="PF00977">
    <property type="entry name" value="His_biosynth"/>
    <property type="match status" value="1"/>
</dbReference>
<dbReference type="EC" id="4.3.2.10" evidence="9"/>
<evidence type="ECO:0000256" key="6">
    <source>
        <dbReference type="ARBA" id="ARBA00023239"/>
    </source>
</evidence>
<dbReference type="SUPFAM" id="SSF51366">
    <property type="entry name" value="Ribulose-phoshate binding barrel"/>
    <property type="match status" value="1"/>
</dbReference>
<evidence type="ECO:0000256" key="2">
    <source>
        <dbReference type="ARBA" id="ARBA00009667"/>
    </source>
</evidence>
<dbReference type="HAMAP" id="MF_01013">
    <property type="entry name" value="HisF"/>
    <property type="match status" value="1"/>
</dbReference>
<dbReference type="CDD" id="cd04731">
    <property type="entry name" value="HisF"/>
    <property type="match status" value="1"/>
</dbReference>
<proteinExistence type="inferred from homology"/>
<feature type="active site" evidence="9">
    <location>
        <position position="132"/>
    </location>
</feature>
<evidence type="ECO:0000313" key="11">
    <source>
        <dbReference type="EMBL" id="SQB97347.1"/>
    </source>
</evidence>
<evidence type="ECO:0000256" key="5">
    <source>
        <dbReference type="ARBA" id="ARBA00023102"/>
    </source>
</evidence>
<evidence type="ECO:0000256" key="1">
    <source>
        <dbReference type="ARBA" id="ARBA00005091"/>
    </source>
</evidence>
<evidence type="ECO:0000256" key="10">
    <source>
        <dbReference type="RuleBase" id="RU003657"/>
    </source>
</evidence>
<dbReference type="Proteomes" id="UP000250166">
    <property type="component" value="Unassembled WGS sequence"/>
</dbReference>
<dbReference type="PANTHER" id="PTHR21235">
    <property type="entry name" value="IMIDAZOLE GLYCEROL PHOSPHATE SYNTHASE SUBUNIT HISF/H IGP SYNTHASE SUBUNIT HISF/H"/>
    <property type="match status" value="1"/>
</dbReference>
<reference evidence="11 12" key="1">
    <citation type="submission" date="2018-06" db="EMBL/GenBank/DDBJ databases">
        <authorList>
            <consortium name="Pathogen Informatics"/>
            <person name="Doyle S."/>
        </authorList>
    </citation>
    <scope>NUCLEOTIDE SEQUENCE [LARGE SCALE GENOMIC DNA]</scope>
    <source>
        <strain evidence="11 12">NCTC13102</strain>
    </source>
</reference>
<dbReference type="InterPro" id="IPR006062">
    <property type="entry name" value="His_biosynth"/>
</dbReference>
<dbReference type="InterPro" id="IPR011060">
    <property type="entry name" value="RibuloseP-bd_barrel"/>
</dbReference>
<protein>
    <recommendedName>
        <fullName evidence="9">Imidazole glycerol phosphate synthase subunit HisF</fullName>
        <ecNumber evidence="9">4.3.2.10</ecNumber>
    </recommendedName>
    <alternativeName>
        <fullName evidence="9">IGP synthase cyclase subunit</fullName>
    </alternativeName>
    <alternativeName>
        <fullName evidence="9">IGP synthase subunit HisF</fullName>
    </alternativeName>
    <alternativeName>
        <fullName evidence="9">ImGP synthase subunit HisF</fullName>
        <shortName evidence="9">IGPS subunit HisF</shortName>
    </alternativeName>
</protein>
<comment type="catalytic activity">
    <reaction evidence="8 9">
        <text>5-[(5-phospho-1-deoxy-D-ribulos-1-ylimino)methylamino]-1-(5-phospho-beta-D-ribosyl)imidazole-4-carboxamide + L-glutamine = D-erythro-1-(imidazol-4-yl)glycerol 3-phosphate + 5-amino-1-(5-phospho-beta-D-ribosyl)imidazole-4-carboxamide + L-glutamate + H(+)</text>
        <dbReference type="Rhea" id="RHEA:24793"/>
        <dbReference type="ChEBI" id="CHEBI:15378"/>
        <dbReference type="ChEBI" id="CHEBI:29985"/>
        <dbReference type="ChEBI" id="CHEBI:58278"/>
        <dbReference type="ChEBI" id="CHEBI:58359"/>
        <dbReference type="ChEBI" id="CHEBI:58475"/>
        <dbReference type="ChEBI" id="CHEBI:58525"/>
        <dbReference type="EC" id="4.3.2.10"/>
    </reaction>
</comment>
<evidence type="ECO:0000256" key="3">
    <source>
        <dbReference type="ARBA" id="ARBA00011152"/>
    </source>
</evidence>
<dbReference type="InterPro" id="IPR004651">
    <property type="entry name" value="HisF"/>
</dbReference>
<dbReference type="NCBIfam" id="TIGR00735">
    <property type="entry name" value="hisF"/>
    <property type="match status" value="1"/>
</dbReference>